<organism evidence="2 3">
    <name type="scientific">Idiomarina xiamenensis 10-D-4</name>
    <dbReference type="NCBI Taxonomy" id="740709"/>
    <lineage>
        <taxon>Bacteria</taxon>
        <taxon>Pseudomonadati</taxon>
        <taxon>Pseudomonadota</taxon>
        <taxon>Gammaproteobacteria</taxon>
        <taxon>Alteromonadales</taxon>
        <taxon>Idiomarinaceae</taxon>
        <taxon>Idiomarina</taxon>
    </lineage>
</organism>
<dbReference type="Proteomes" id="UP000014115">
    <property type="component" value="Unassembled WGS sequence"/>
</dbReference>
<keyword evidence="1" id="KW-0812">Transmembrane</keyword>
<comment type="caution">
    <text evidence="2">The sequence shown here is derived from an EMBL/GenBank/DDBJ whole genome shotgun (WGS) entry which is preliminary data.</text>
</comment>
<evidence type="ECO:0000313" key="2">
    <source>
        <dbReference type="EMBL" id="EKE84451.1"/>
    </source>
</evidence>
<dbReference type="PATRIC" id="fig|740709.3.peg.1074"/>
<dbReference type="AlphaFoldDB" id="K2JLR9"/>
<keyword evidence="3" id="KW-1185">Reference proteome</keyword>
<keyword evidence="1" id="KW-1133">Transmembrane helix</keyword>
<feature type="transmembrane region" description="Helical" evidence="1">
    <location>
        <begin position="38"/>
        <end position="61"/>
    </location>
</feature>
<evidence type="ECO:0000313" key="3">
    <source>
        <dbReference type="Proteomes" id="UP000014115"/>
    </source>
</evidence>
<gene>
    <name evidence="2" type="ORF">A10D4_05267</name>
</gene>
<keyword evidence="1" id="KW-0472">Membrane</keyword>
<name>K2JLR9_9GAMM</name>
<protein>
    <recommendedName>
        <fullName evidence="4">Bacterial Pleckstrin homology domain-containing protein</fullName>
    </recommendedName>
</protein>
<evidence type="ECO:0000256" key="1">
    <source>
        <dbReference type="SAM" id="Phobius"/>
    </source>
</evidence>
<feature type="transmembrane region" description="Helical" evidence="1">
    <location>
        <begin position="12"/>
        <end position="32"/>
    </location>
</feature>
<dbReference type="RefSeq" id="WP_008488184.1">
    <property type="nucleotide sequence ID" value="NZ_AMRG01000005.1"/>
</dbReference>
<sequence>MMQLFALDASGHMWLFMLTLGVIALLSLLAFISARLSGWGFAGCLALGLVIYLGATILLGGHHYIEVDKQRIKVVAGLYQMNLDSAQVKRIETLTLSEFEQSSLQPLAWKNGYHFANLQAGWYQTASGDSIFLLIDSHQPQLSLIQSAQGPWLAVSIDLSDYAEVVNRPSVD</sequence>
<dbReference type="EMBL" id="AMRG01000005">
    <property type="protein sequence ID" value="EKE84451.1"/>
    <property type="molecule type" value="Genomic_DNA"/>
</dbReference>
<proteinExistence type="predicted"/>
<evidence type="ECO:0008006" key="4">
    <source>
        <dbReference type="Google" id="ProtNLM"/>
    </source>
</evidence>
<accession>K2JLR9</accession>
<reference evidence="2 3" key="1">
    <citation type="journal article" date="2012" name="J. Bacteriol.">
        <title>Genome Sequence of Idiomarina xiamenensis Type Strain 10-D-4.</title>
        <authorList>
            <person name="Lai Q."/>
            <person name="Wang L."/>
            <person name="Wang W."/>
            <person name="Shao Z."/>
        </authorList>
    </citation>
    <scope>NUCLEOTIDE SEQUENCE [LARGE SCALE GENOMIC DNA]</scope>
    <source>
        <strain evidence="2 3">10-D-4</strain>
    </source>
</reference>